<name>A0AAX4PID3_9CHLO</name>
<reference evidence="3 4" key="1">
    <citation type="submission" date="2024-03" db="EMBL/GenBank/DDBJ databases">
        <title>Complete genome sequence of the green alga Chloropicon roscoffensis RCC1871.</title>
        <authorList>
            <person name="Lemieux C."/>
            <person name="Pombert J.-F."/>
            <person name="Otis C."/>
            <person name="Turmel M."/>
        </authorList>
    </citation>
    <scope>NUCLEOTIDE SEQUENCE [LARGE SCALE GENOMIC DNA]</scope>
    <source>
        <strain evidence="3 4">RCC1871</strain>
    </source>
</reference>
<dbReference type="InterPro" id="IPR046350">
    <property type="entry name" value="Cystatin_sf"/>
</dbReference>
<keyword evidence="2" id="KW-0472">Membrane</keyword>
<accession>A0AAX4PID3</accession>
<dbReference type="EMBL" id="CP151513">
    <property type="protein sequence ID" value="WZN65790.1"/>
    <property type="molecule type" value="Genomic_DNA"/>
</dbReference>
<sequence length="263" mass="29619">MQYKEIDPTDPAVVKVTSFFEGELDAKFNGTVHKVAHFSDAQRQVVNGFNYLLTVVVKATTAADENEDWVLHKVRVYEHPAWDTSAKQKYELSLDDVPVYQSGPDVHMWPEAVLYAEEQLGGEYTGEVRHSEQVVEVDLYDLEAGHSTVMVKNHRVYGKFVLEGTERFVDFTFVTKGDGQDGESSPFTYFDKDVQDPVPHGGGGSGGEGGKDVKLLTMRTSMIAIFLVGLVVCGILLVHVFRKRHKRSKEDWYIEQLTDIDEL</sequence>
<dbReference type="Gene3D" id="3.10.450.10">
    <property type="match status" value="1"/>
</dbReference>
<keyword evidence="1" id="KW-0646">Protease inhibitor</keyword>
<evidence type="ECO:0000313" key="3">
    <source>
        <dbReference type="EMBL" id="WZN65790.1"/>
    </source>
</evidence>
<dbReference type="GO" id="GO:0004869">
    <property type="term" value="F:cysteine-type endopeptidase inhibitor activity"/>
    <property type="evidence" value="ECO:0007669"/>
    <property type="project" value="UniProtKB-KW"/>
</dbReference>
<evidence type="ECO:0000313" key="4">
    <source>
        <dbReference type="Proteomes" id="UP001472866"/>
    </source>
</evidence>
<dbReference type="Proteomes" id="UP001472866">
    <property type="component" value="Chromosome 13"/>
</dbReference>
<keyword evidence="4" id="KW-1185">Reference proteome</keyword>
<evidence type="ECO:0008006" key="5">
    <source>
        <dbReference type="Google" id="ProtNLM"/>
    </source>
</evidence>
<dbReference type="InterPro" id="IPR000010">
    <property type="entry name" value="Cystatin_dom"/>
</dbReference>
<gene>
    <name evidence="3" type="ORF">HKI87_13g73520</name>
</gene>
<evidence type="ECO:0000256" key="1">
    <source>
        <dbReference type="ARBA" id="ARBA00022704"/>
    </source>
</evidence>
<evidence type="ECO:0000256" key="2">
    <source>
        <dbReference type="SAM" id="Phobius"/>
    </source>
</evidence>
<keyword evidence="1" id="KW-0789">Thiol protease inhibitor</keyword>
<dbReference type="AlphaFoldDB" id="A0AAX4PID3"/>
<dbReference type="CDD" id="cd00042">
    <property type="entry name" value="CY"/>
    <property type="match status" value="1"/>
</dbReference>
<keyword evidence="2" id="KW-0812">Transmembrane</keyword>
<feature type="transmembrane region" description="Helical" evidence="2">
    <location>
        <begin position="222"/>
        <end position="241"/>
    </location>
</feature>
<protein>
    <recommendedName>
        <fullName evidence="5">Cysteine proteinase inhibitor</fullName>
    </recommendedName>
</protein>
<proteinExistence type="predicted"/>
<keyword evidence="2" id="KW-1133">Transmembrane helix</keyword>
<organism evidence="3 4">
    <name type="scientific">Chloropicon roscoffensis</name>
    <dbReference type="NCBI Taxonomy" id="1461544"/>
    <lineage>
        <taxon>Eukaryota</taxon>
        <taxon>Viridiplantae</taxon>
        <taxon>Chlorophyta</taxon>
        <taxon>Chloropicophyceae</taxon>
        <taxon>Chloropicales</taxon>
        <taxon>Chloropicaceae</taxon>
        <taxon>Chloropicon</taxon>
    </lineage>
</organism>
<dbReference type="SUPFAM" id="SSF54403">
    <property type="entry name" value="Cystatin/monellin"/>
    <property type="match status" value="1"/>
</dbReference>